<dbReference type="SMART" id="SM00066">
    <property type="entry name" value="GAL4"/>
    <property type="match status" value="1"/>
</dbReference>
<name>A0A9P0VYB9_9ASCO</name>
<dbReference type="SUPFAM" id="SSF57701">
    <property type="entry name" value="Zn2/Cys6 DNA-binding domain"/>
    <property type="match status" value="1"/>
</dbReference>
<dbReference type="GO" id="GO:0005634">
    <property type="term" value="C:nucleus"/>
    <property type="evidence" value="ECO:0007669"/>
    <property type="project" value="TreeGrafter"/>
</dbReference>
<evidence type="ECO:0000256" key="2">
    <source>
        <dbReference type="ARBA" id="ARBA00022833"/>
    </source>
</evidence>
<evidence type="ECO:0000256" key="4">
    <source>
        <dbReference type="ARBA" id="ARBA00023163"/>
    </source>
</evidence>
<dbReference type="InterPro" id="IPR001138">
    <property type="entry name" value="Zn2Cys6_DnaBD"/>
</dbReference>
<feature type="region of interest" description="Disordered" evidence="6">
    <location>
        <begin position="255"/>
        <end position="303"/>
    </location>
</feature>
<dbReference type="InterPro" id="IPR007219">
    <property type="entry name" value="XnlR_reg_dom"/>
</dbReference>
<dbReference type="PROSITE" id="PS50048">
    <property type="entry name" value="ZN2_CY6_FUNGAL_2"/>
    <property type="match status" value="1"/>
</dbReference>
<dbReference type="OrthoDB" id="2264294at2759"/>
<organism evidence="8 9">
    <name type="scientific">[Candida] railenensis</name>
    <dbReference type="NCBI Taxonomy" id="45579"/>
    <lineage>
        <taxon>Eukaryota</taxon>
        <taxon>Fungi</taxon>
        <taxon>Dikarya</taxon>
        <taxon>Ascomycota</taxon>
        <taxon>Saccharomycotina</taxon>
        <taxon>Pichiomycetes</taxon>
        <taxon>Debaryomycetaceae</taxon>
        <taxon>Kurtzmaniella</taxon>
    </lineage>
</organism>
<comment type="caution">
    <text evidence="8">The sequence shown here is derived from an EMBL/GenBank/DDBJ whole genome shotgun (WGS) entry which is preliminary data.</text>
</comment>
<dbReference type="EMBL" id="CAKXYY010000008">
    <property type="protein sequence ID" value="CAH2352826.1"/>
    <property type="molecule type" value="Genomic_DNA"/>
</dbReference>
<feature type="compositionally biased region" description="Polar residues" evidence="6">
    <location>
        <begin position="972"/>
        <end position="1002"/>
    </location>
</feature>
<accession>A0A9P0VYB9</accession>
<reference evidence="8" key="1">
    <citation type="submission" date="2022-03" db="EMBL/GenBank/DDBJ databases">
        <authorList>
            <person name="Legras J.-L."/>
            <person name="Devillers H."/>
            <person name="Grondin C."/>
        </authorList>
    </citation>
    <scope>NUCLEOTIDE SEQUENCE</scope>
    <source>
        <strain evidence="8">CLIB 1423</strain>
    </source>
</reference>
<keyword evidence="2" id="KW-0862">Zinc</keyword>
<evidence type="ECO:0000313" key="8">
    <source>
        <dbReference type="EMBL" id="CAH2352826.1"/>
    </source>
</evidence>
<dbReference type="InterPro" id="IPR036864">
    <property type="entry name" value="Zn2-C6_fun-type_DNA-bd_sf"/>
</dbReference>
<dbReference type="GO" id="GO:0000981">
    <property type="term" value="F:DNA-binding transcription factor activity, RNA polymerase II-specific"/>
    <property type="evidence" value="ECO:0007669"/>
    <property type="project" value="InterPro"/>
</dbReference>
<evidence type="ECO:0000256" key="1">
    <source>
        <dbReference type="ARBA" id="ARBA00022723"/>
    </source>
</evidence>
<dbReference type="Pfam" id="PF00172">
    <property type="entry name" value="Zn_clus"/>
    <property type="match status" value="1"/>
</dbReference>
<keyword evidence="4" id="KW-0804">Transcription</keyword>
<feature type="region of interest" description="Disordered" evidence="6">
    <location>
        <begin position="905"/>
        <end position="1002"/>
    </location>
</feature>
<protein>
    <submittedName>
        <fullName evidence="8">Transcriptional activator protein Dal81p</fullName>
    </submittedName>
</protein>
<feature type="compositionally biased region" description="Low complexity" evidence="6">
    <location>
        <begin position="955"/>
        <end position="971"/>
    </location>
</feature>
<feature type="domain" description="Zn(2)-C6 fungal-type" evidence="7">
    <location>
        <begin position="214"/>
        <end position="246"/>
    </location>
</feature>
<evidence type="ECO:0000256" key="6">
    <source>
        <dbReference type="SAM" id="MobiDB-lite"/>
    </source>
</evidence>
<keyword evidence="5" id="KW-0539">Nucleus</keyword>
<sequence>MDNQNNHNGHQSGHQQDQHQQPMHQGQQVGPGGTPGSAQSQGMGGHDHSQQSQGQSAGAGNGGGEYSNHSNYLDANWASSFLMDSNQDMLYGMDFSASSMGMGTGASNNQIYSQGMYMPTSMNVGMIPKGSEQQQDHQIAPQQQQNIQPQMQSQPASGPAPVSILPSNKTPLQTPNQTSPPPNNNANSSTASNTPVSTNPSTAVPNKGSKIRRPCDHCRRRKTKCVIIPGTNNCAQCESKSLVCTYIDQPARRPPGNGASSYADENNNNKNNNINNNNNNNNSNDNINNMNYNPNKRSKTSKDENPNLAILQAGSLGENSTSHLGSMMNPNVVIRDVLPVQDYSMVNNSLLKKTLSLQFPRSSFYVGPTSYVYDVNLLNLIIDSQNNASKNEKKGNTNSNGGKIEQINLSENISLRKVSEKTQFVLKDDQSPQSYSTMSNDVDTIEKFIAPHGQILIDLYFRIIHPSYPILHKKVFLEKYSRTHREFGAPLLAAVYVLAIQWWDYDPQLNRYPKPDSELILKIAVNNYLLEILKRPKLSAVQAGLLLLQCKHILQSRNLEENKSNRGGAPTANSLAPGGDADFNDWVLCSQVTSLAEELGLGLDCHGWKLPKWERGLRKRLAWAVYMEDKWLSLKNARPSHIHNENWVVLPLADEDFPEKHGDGDLKEGSSDIDNGKKIFRNLIDLTMVLSDIVEQFYSMKAMNEITDINQVLRLAKPLQLRLRNWYHSLPIELQMNSVQPRKLCSNGYLQLAYFATELTLHRKIVTTIYQQFKTSNPPAKELVHVCRTAAKTRLLASIEFVRDLKPEHIHSFWHSSASSSFTLIGTFASILFISSVNKEEEAFYKDQVFNYRWILKISSKGFDQVGSALQKLDLVLNHIPGLLIDKAGLPMVVPNVPTIDYNAQKTAGYNNNNNTSNNKNSHSNQGSPQNQQSPLTQGSISGGGGAAGAGIGAGAARNRMRMNPQQQRPQGTPSNNSYISSPQHFHTPMSANNNVQGGNVHQTISRGGQFVINSPQSSQGLSPKEIIKQQRPVSWMNGEENNINNGDLSQGQSINESENNSYANPKVSPSMSNSPSGPLSAPTQSDDNLSINSEHK</sequence>
<feature type="region of interest" description="Disordered" evidence="6">
    <location>
        <begin position="123"/>
        <end position="214"/>
    </location>
</feature>
<evidence type="ECO:0000256" key="3">
    <source>
        <dbReference type="ARBA" id="ARBA00023015"/>
    </source>
</evidence>
<dbReference type="Pfam" id="PF04082">
    <property type="entry name" value="Fungal_trans"/>
    <property type="match status" value="1"/>
</dbReference>
<dbReference type="Gene3D" id="4.10.240.10">
    <property type="entry name" value="Zn(2)-C6 fungal-type DNA-binding domain"/>
    <property type="match status" value="1"/>
</dbReference>
<keyword evidence="1" id="KW-0479">Metal-binding</keyword>
<feature type="compositionally biased region" description="Low complexity" evidence="6">
    <location>
        <begin position="1"/>
        <end position="28"/>
    </location>
</feature>
<feature type="compositionally biased region" description="Low complexity" evidence="6">
    <location>
        <begin position="184"/>
        <end position="202"/>
    </location>
</feature>
<dbReference type="GO" id="GO:0003677">
    <property type="term" value="F:DNA binding"/>
    <property type="evidence" value="ECO:0007669"/>
    <property type="project" value="InterPro"/>
</dbReference>
<feature type="region of interest" description="Disordered" evidence="6">
    <location>
        <begin position="1"/>
        <end position="65"/>
    </location>
</feature>
<dbReference type="PANTHER" id="PTHR31668:SF4">
    <property type="entry name" value="TRANSCRIPTIONAL ACTIVATOR PROTEIN DAL81"/>
    <property type="match status" value="1"/>
</dbReference>
<feature type="region of interest" description="Disordered" evidence="6">
    <location>
        <begin position="1038"/>
        <end position="1097"/>
    </location>
</feature>
<dbReference type="GO" id="GO:0006351">
    <property type="term" value="P:DNA-templated transcription"/>
    <property type="evidence" value="ECO:0007669"/>
    <property type="project" value="InterPro"/>
</dbReference>
<dbReference type="GO" id="GO:0008270">
    <property type="term" value="F:zinc ion binding"/>
    <property type="evidence" value="ECO:0007669"/>
    <property type="project" value="InterPro"/>
</dbReference>
<dbReference type="InterPro" id="IPR050797">
    <property type="entry name" value="Carb_Metab_Trans_Reg"/>
</dbReference>
<dbReference type="PROSITE" id="PS00463">
    <property type="entry name" value="ZN2_CY6_FUNGAL_1"/>
    <property type="match status" value="1"/>
</dbReference>
<dbReference type="CDD" id="cd12148">
    <property type="entry name" value="fungal_TF_MHR"/>
    <property type="match status" value="1"/>
</dbReference>
<dbReference type="PANTHER" id="PTHR31668">
    <property type="entry name" value="GLUCOSE TRANSPORT TRANSCRIPTION REGULATOR RGT1-RELATED-RELATED"/>
    <property type="match status" value="1"/>
</dbReference>
<evidence type="ECO:0000313" key="9">
    <source>
        <dbReference type="Proteomes" id="UP000837801"/>
    </source>
</evidence>
<feature type="compositionally biased region" description="Low complexity" evidence="6">
    <location>
        <begin position="911"/>
        <end position="934"/>
    </location>
</feature>
<keyword evidence="3" id="KW-0805">Transcription regulation</keyword>
<feature type="compositionally biased region" description="Gly residues" evidence="6">
    <location>
        <begin position="941"/>
        <end position="954"/>
    </location>
</feature>
<feature type="compositionally biased region" description="Low complexity" evidence="6">
    <location>
        <begin position="266"/>
        <end position="295"/>
    </location>
</feature>
<evidence type="ECO:0000256" key="5">
    <source>
        <dbReference type="ARBA" id="ARBA00023242"/>
    </source>
</evidence>
<dbReference type="GO" id="GO:0001080">
    <property type="term" value="P:nitrogen catabolite activation of transcription from RNA polymerase II promoter"/>
    <property type="evidence" value="ECO:0007669"/>
    <property type="project" value="TreeGrafter"/>
</dbReference>
<dbReference type="AlphaFoldDB" id="A0A9P0VYB9"/>
<dbReference type="Proteomes" id="UP000837801">
    <property type="component" value="Unassembled WGS sequence"/>
</dbReference>
<feature type="compositionally biased region" description="Polar residues" evidence="6">
    <location>
        <begin position="1040"/>
        <end position="1097"/>
    </location>
</feature>
<evidence type="ECO:0000259" key="7">
    <source>
        <dbReference type="PROSITE" id="PS50048"/>
    </source>
</evidence>
<feature type="compositionally biased region" description="Low complexity" evidence="6">
    <location>
        <begin position="136"/>
        <end position="155"/>
    </location>
</feature>
<proteinExistence type="predicted"/>
<dbReference type="SMART" id="SM00906">
    <property type="entry name" value="Fungal_trans"/>
    <property type="match status" value="1"/>
</dbReference>
<keyword evidence="9" id="KW-1185">Reference proteome</keyword>
<gene>
    <name evidence="8" type="ORF">CLIB1423_08S01970</name>
</gene>
<dbReference type="CDD" id="cd00067">
    <property type="entry name" value="GAL4"/>
    <property type="match status" value="1"/>
</dbReference>